<dbReference type="AlphaFoldDB" id="W9J7H2"/>
<protein>
    <submittedName>
        <fullName evidence="2">Uncharacterized protein</fullName>
    </submittedName>
</protein>
<name>W9J7H2_FUSOX</name>
<sequence length="48" mass="4997">MIGRRVETSDTEPNRHVNRARGGPVCNANRCAIGGTVSDGSRSAVTVA</sequence>
<accession>W9J7H2</accession>
<dbReference type="EMBL" id="JH717942">
    <property type="protein sequence ID" value="EWZ27987.1"/>
    <property type="molecule type" value="Genomic_DNA"/>
</dbReference>
<dbReference type="Proteomes" id="UP000030766">
    <property type="component" value="Unassembled WGS sequence"/>
</dbReference>
<feature type="compositionally biased region" description="Basic and acidic residues" evidence="1">
    <location>
        <begin position="1"/>
        <end position="15"/>
    </location>
</feature>
<dbReference type="HOGENOM" id="CLU_3160057_0_0_1"/>
<gene>
    <name evidence="2" type="ORF">FOZG_18293</name>
</gene>
<proteinExistence type="predicted"/>
<evidence type="ECO:0000313" key="2">
    <source>
        <dbReference type="EMBL" id="EWZ27987.1"/>
    </source>
</evidence>
<feature type="region of interest" description="Disordered" evidence="1">
    <location>
        <begin position="1"/>
        <end position="23"/>
    </location>
</feature>
<reference evidence="2" key="1">
    <citation type="submission" date="2011-06" db="EMBL/GenBank/DDBJ databases">
        <title>The Genome Sequence of Fusarium oxysporum Fo47.</title>
        <authorList>
            <consortium name="The Broad Institute Genome Sequencing Platform"/>
            <person name="Ma L.-J."/>
            <person name="Gale L.R."/>
            <person name="Schwartz D.C."/>
            <person name="Zhou S."/>
            <person name="Corby-Kistler H."/>
            <person name="Young S.K."/>
            <person name="Zeng Q."/>
            <person name="Gargeya S."/>
            <person name="Fitzgerald M."/>
            <person name="Haas B."/>
            <person name="Abouelleil A."/>
            <person name="Alvarado L."/>
            <person name="Arachchi H.M."/>
            <person name="Berlin A."/>
            <person name="Brown A."/>
            <person name="Chapman S.B."/>
            <person name="Chen Z."/>
            <person name="Dunbar C."/>
            <person name="Freedman E."/>
            <person name="Gearin G."/>
            <person name="Gellesch M."/>
            <person name="Goldberg J."/>
            <person name="Griggs A."/>
            <person name="Gujja S."/>
            <person name="Heiman D."/>
            <person name="Howarth C."/>
            <person name="Larson L."/>
            <person name="Lui A."/>
            <person name="MacDonald P.J.P."/>
            <person name="Mehta T."/>
            <person name="Montmayeur A."/>
            <person name="Murphy C."/>
            <person name="Neiman D."/>
            <person name="Pearson M."/>
            <person name="Priest M."/>
            <person name="Roberts A."/>
            <person name="Saif S."/>
            <person name="Shea T."/>
            <person name="Shenoy N."/>
            <person name="Sisk P."/>
            <person name="Stolte C."/>
            <person name="Sykes S."/>
            <person name="Wortman J."/>
            <person name="Nusbaum C."/>
            <person name="Birren B."/>
        </authorList>
    </citation>
    <scope>NUCLEOTIDE SEQUENCE [LARGE SCALE GENOMIC DNA]</scope>
    <source>
        <strain evidence="2">Fo47</strain>
    </source>
</reference>
<reference evidence="2" key="2">
    <citation type="submission" date="2012-06" db="EMBL/GenBank/DDBJ databases">
        <title>Annotation of the Genome Sequence of Fusarium oxysporum Fo47.</title>
        <authorList>
            <consortium name="The Broad Institute Genomics Platform"/>
            <person name="Ma L.-J."/>
            <person name="Corby-Kistler H."/>
            <person name="Broz K."/>
            <person name="Gale L.R."/>
            <person name="Jonkers W."/>
            <person name="O'Donnell K."/>
            <person name="Ploetz R."/>
            <person name="Steinberg C."/>
            <person name="Schwartz D.C."/>
            <person name="VanEtten H."/>
            <person name="Zhou S."/>
            <person name="Young S.K."/>
            <person name="Zeng Q."/>
            <person name="Gargeya S."/>
            <person name="Fitzgerald M."/>
            <person name="Abouelleil A."/>
            <person name="Alvarado L."/>
            <person name="Chapman S.B."/>
            <person name="Gainer-Dewar J."/>
            <person name="Goldberg J."/>
            <person name="Griggs A."/>
            <person name="Gujja S."/>
            <person name="Hansen M."/>
            <person name="Howarth C."/>
            <person name="Imamovic A."/>
            <person name="Ireland A."/>
            <person name="Larimer J."/>
            <person name="McCowan C."/>
            <person name="Murphy C."/>
            <person name="Pearson M."/>
            <person name="Poon T.W."/>
            <person name="Priest M."/>
            <person name="Roberts A."/>
            <person name="Saif S."/>
            <person name="Shea T."/>
            <person name="Sykes S."/>
            <person name="Wortman J."/>
            <person name="Nusbaum C."/>
            <person name="Birren B."/>
        </authorList>
    </citation>
    <scope>NUCLEOTIDE SEQUENCE</scope>
    <source>
        <strain evidence="2">Fo47</strain>
    </source>
</reference>
<organism evidence="2">
    <name type="scientific">Fusarium oxysporum Fo47</name>
    <dbReference type="NCBI Taxonomy" id="660027"/>
    <lineage>
        <taxon>Eukaryota</taxon>
        <taxon>Fungi</taxon>
        <taxon>Dikarya</taxon>
        <taxon>Ascomycota</taxon>
        <taxon>Pezizomycotina</taxon>
        <taxon>Sordariomycetes</taxon>
        <taxon>Hypocreomycetidae</taxon>
        <taxon>Hypocreales</taxon>
        <taxon>Nectriaceae</taxon>
        <taxon>Fusarium</taxon>
        <taxon>Fusarium oxysporum species complex</taxon>
    </lineage>
</organism>
<dbReference type="VEuPathDB" id="FungiDB:FOZG_18293"/>
<evidence type="ECO:0000256" key="1">
    <source>
        <dbReference type="SAM" id="MobiDB-lite"/>
    </source>
</evidence>